<dbReference type="Proteomes" id="UP000240532">
    <property type="component" value="Segment"/>
</dbReference>
<accession>A0A2H4P966</accession>
<sequence length="58" mass="6833">MEDKRTMNGKPEAGTRPVLPHTFGRPNLFNMTRAEKREFAQSFRKRGRPYKVQAKGRR</sequence>
<evidence type="ECO:0000256" key="1">
    <source>
        <dbReference type="SAM" id="MobiDB-lite"/>
    </source>
</evidence>
<dbReference type="EMBL" id="MG198779">
    <property type="protein sequence ID" value="ATW58774.1"/>
    <property type="molecule type" value="Genomic_DNA"/>
</dbReference>
<feature type="region of interest" description="Disordered" evidence="1">
    <location>
        <begin position="1"/>
        <end position="26"/>
    </location>
</feature>
<protein>
    <submittedName>
        <fullName evidence="2">Uncharacterized protein</fullName>
    </submittedName>
</protein>
<organism evidence="2 3">
    <name type="scientific">Arthrobacter phage Urla</name>
    <dbReference type="NCBI Taxonomy" id="2047867"/>
    <lineage>
        <taxon>Viruses</taxon>
        <taxon>Duplodnaviria</taxon>
        <taxon>Heunggongvirae</taxon>
        <taxon>Uroviricota</taxon>
        <taxon>Caudoviricetes</taxon>
        <taxon>Korravirus</taxon>
        <taxon>Korravirus urla</taxon>
    </lineage>
</organism>
<gene>
    <name evidence="2" type="ORF">PHIRE_URLA_60</name>
</gene>
<proteinExistence type="predicted"/>
<evidence type="ECO:0000313" key="2">
    <source>
        <dbReference type="EMBL" id="ATW58774.1"/>
    </source>
</evidence>
<keyword evidence="3" id="KW-1185">Reference proteome</keyword>
<name>A0A2H4P966_9CAUD</name>
<reference evidence="2 3" key="1">
    <citation type="submission" date="2017-10" db="EMBL/GenBank/DDBJ databases">
        <authorList>
            <person name="Wallace C.M."/>
            <person name="Araujo I.V."/>
            <person name="Knowles D.M."/>
            <person name="Gentleman M.R."/>
            <person name="Carpenter B.S."/>
            <person name="Collins S.F."/>
            <person name="O'Neill W.B."/>
            <person name="Benjamin L.P."/>
            <person name="Glaser A.E."/>
            <person name="Habdas M.E."/>
            <person name="Crisci M.K."/>
            <person name="Schulingkamp K.E."/>
            <person name="Hartwell M.C."/>
            <person name="Williams K.C."/>
            <person name="Lee-Soety J.Y."/>
            <person name="Stoner T.H."/>
            <person name="Garlena R.A."/>
            <person name="Russell D.A."/>
            <person name="Pope W.H."/>
            <person name="Jacobs-Sera D."/>
            <person name="Hatfull G.F."/>
        </authorList>
    </citation>
    <scope>NUCLEOTIDE SEQUENCE [LARGE SCALE GENOMIC DNA]</scope>
</reference>
<evidence type="ECO:0000313" key="3">
    <source>
        <dbReference type="Proteomes" id="UP000240532"/>
    </source>
</evidence>